<gene>
    <name evidence="2" type="ORF">HEK616_42170</name>
</gene>
<protein>
    <recommendedName>
        <fullName evidence="4">Transposase</fullName>
    </recommendedName>
</protein>
<name>A0ABM7ZWJ3_STRNI</name>
<reference evidence="2" key="1">
    <citation type="submission" date="2022-06" db="EMBL/GenBank/DDBJ databases">
        <title>Complete genome sequence of Streptomyces nigrescens HEK616.</title>
        <authorList>
            <person name="Asamizu S."/>
            <person name="Onaka H."/>
        </authorList>
    </citation>
    <scope>NUCLEOTIDE SEQUENCE</scope>
    <source>
        <strain evidence="2">HEK616</strain>
    </source>
</reference>
<sequence length="113" mass="12583">MACEEINCSPMSLAQVQRRTDDKEVRMLGPAGPLRRIRVRPQMDIKCLPNRPLRFLSVTGAGHDVQLGIDHAVTHRRPPPERSGRIVGEGARSRVGRTADGQPDRGPGRCRQR</sequence>
<keyword evidence="3" id="KW-1185">Reference proteome</keyword>
<organism evidence="2 3">
    <name type="scientific">Streptomyces nigrescens</name>
    <dbReference type="NCBI Taxonomy" id="1920"/>
    <lineage>
        <taxon>Bacteria</taxon>
        <taxon>Bacillati</taxon>
        <taxon>Actinomycetota</taxon>
        <taxon>Actinomycetes</taxon>
        <taxon>Kitasatosporales</taxon>
        <taxon>Streptomycetaceae</taxon>
        <taxon>Streptomyces</taxon>
    </lineage>
</organism>
<evidence type="ECO:0000256" key="1">
    <source>
        <dbReference type="SAM" id="MobiDB-lite"/>
    </source>
</evidence>
<dbReference type="Proteomes" id="UP001059597">
    <property type="component" value="Chromosome"/>
</dbReference>
<evidence type="ECO:0000313" key="3">
    <source>
        <dbReference type="Proteomes" id="UP001059597"/>
    </source>
</evidence>
<evidence type="ECO:0008006" key="4">
    <source>
        <dbReference type="Google" id="ProtNLM"/>
    </source>
</evidence>
<proteinExistence type="predicted"/>
<evidence type="ECO:0000313" key="2">
    <source>
        <dbReference type="EMBL" id="BDM70730.1"/>
    </source>
</evidence>
<accession>A0ABM7ZWJ3</accession>
<feature type="region of interest" description="Disordered" evidence="1">
    <location>
        <begin position="72"/>
        <end position="113"/>
    </location>
</feature>
<dbReference type="EMBL" id="AP026073">
    <property type="protein sequence ID" value="BDM70730.1"/>
    <property type="molecule type" value="Genomic_DNA"/>
</dbReference>